<dbReference type="SUPFAM" id="SSF56112">
    <property type="entry name" value="Protein kinase-like (PK-like)"/>
    <property type="match status" value="1"/>
</dbReference>
<dbReference type="FunFam" id="3.30.430.20:FF:000004">
    <property type="entry name" value="Receptor-like serine-threonine protein kinase"/>
    <property type="match status" value="1"/>
</dbReference>
<evidence type="ECO:0000256" key="1">
    <source>
        <dbReference type="ARBA" id="ARBA00004167"/>
    </source>
</evidence>
<dbReference type="PANTHER" id="PTHR27002">
    <property type="entry name" value="RECEPTOR-LIKE SERINE/THREONINE-PROTEIN KINASE SD1-8"/>
    <property type="match status" value="1"/>
</dbReference>
<evidence type="ECO:0000256" key="5">
    <source>
        <dbReference type="ARBA" id="ARBA00022692"/>
    </source>
</evidence>
<dbReference type="Gene3D" id="3.30.430.20">
    <property type="entry name" value="Gnk2 domain, C-X8-C-X2-C motif"/>
    <property type="match status" value="2"/>
</dbReference>
<keyword evidence="6 16" id="KW-0732">Signal</keyword>
<dbReference type="GO" id="GO:0004674">
    <property type="term" value="F:protein serine/threonine kinase activity"/>
    <property type="evidence" value="ECO:0007669"/>
    <property type="project" value="UniProtKB-KW"/>
</dbReference>
<evidence type="ECO:0000256" key="9">
    <source>
        <dbReference type="ARBA" id="ARBA00022777"/>
    </source>
</evidence>
<keyword evidence="14" id="KW-0325">Glycoprotein</keyword>
<dbReference type="PROSITE" id="PS50011">
    <property type="entry name" value="PROTEIN_KINASE_DOM"/>
    <property type="match status" value="1"/>
</dbReference>
<evidence type="ECO:0000256" key="4">
    <source>
        <dbReference type="ARBA" id="ARBA00022679"/>
    </source>
</evidence>
<keyword evidence="13" id="KW-1015">Disulfide bond</keyword>
<evidence type="ECO:0000256" key="3">
    <source>
        <dbReference type="ARBA" id="ARBA00022553"/>
    </source>
</evidence>
<evidence type="ECO:0000256" key="10">
    <source>
        <dbReference type="ARBA" id="ARBA00022840"/>
    </source>
</evidence>
<dbReference type="FunFam" id="3.30.200.20:FF:000142">
    <property type="entry name" value="Cysteine-rich receptor-like protein kinase 10"/>
    <property type="match status" value="1"/>
</dbReference>
<keyword evidence="8" id="KW-0547">Nucleotide-binding</keyword>
<reference evidence="19" key="1">
    <citation type="submission" date="2019-03" db="EMBL/GenBank/DDBJ databases">
        <title>WGS assembly of Setaria viridis.</title>
        <authorList>
            <person name="Huang P."/>
            <person name="Jenkins J."/>
            <person name="Grimwood J."/>
            <person name="Barry K."/>
            <person name="Healey A."/>
            <person name="Mamidi S."/>
            <person name="Sreedasyam A."/>
            <person name="Shu S."/>
            <person name="Feldman M."/>
            <person name="Wu J."/>
            <person name="Yu Y."/>
            <person name="Chen C."/>
            <person name="Johnson J."/>
            <person name="Rokhsar D."/>
            <person name="Baxter I."/>
            <person name="Schmutz J."/>
            <person name="Brutnell T."/>
            <person name="Kellogg E."/>
        </authorList>
    </citation>
    <scope>NUCLEOTIDE SEQUENCE [LARGE SCALE GENOMIC DNA]</scope>
</reference>
<evidence type="ECO:0000256" key="6">
    <source>
        <dbReference type="ARBA" id="ARBA00022729"/>
    </source>
</evidence>
<dbReference type="CDD" id="cd23509">
    <property type="entry name" value="Gnk2-like"/>
    <property type="match status" value="2"/>
</dbReference>
<dbReference type="CDD" id="cd14066">
    <property type="entry name" value="STKc_IRAK"/>
    <property type="match status" value="1"/>
</dbReference>
<keyword evidence="2" id="KW-0723">Serine/threonine-protein kinase</keyword>
<proteinExistence type="predicted"/>
<dbReference type="InterPro" id="IPR002902">
    <property type="entry name" value="GNK2"/>
</dbReference>
<dbReference type="Pfam" id="PF07714">
    <property type="entry name" value="PK_Tyr_Ser-Thr"/>
    <property type="match status" value="1"/>
</dbReference>
<dbReference type="FunFam" id="3.30.430.20:FF:000002">
    <property type="entry name" value="Cysteine-rich receptor-like protein kinase 10"/>
    <property type="match status" value="1"/>
</dbReference>
<evidence type="ECO:0000256" key="2">
    <source>
        <dbReference type="ARBA" id="ARBA00022527"/>
    </source>
</evidence>
<dbReference type="AlphaFoldDB" id="A0A4U6TGS7"/>
<dbReference type="InterPro" id="IPR021820">
    <property type="entry name" value="S-locus_recpt_kinase_C"/>
</dbReference>
<evidence type="ECO:0000256" key="13">
    <source>
        <dbReference type="ARBA" id="ARBA00023157"/>
    </source>
</evidence>
<feature type="transmembrane region" description="Helical" evidence="15">
    <location>
        <begin position="290"/>
        <end position="308"/>
    </location>
</feature>
<dbReference type="Pfam" id="PF11883">
    <property type="entry name" value="DUF3403"/>
    <property type="match status" value="1"/>
</dbReference>
<dbReference type="InterPro" id="IPR001245">
    <property type="entry name" value="Ser-Thr/Tyr_kinase_cat_dom"/>
</dbReference>
<name>A0A4U6TGS7_SETVI</name>
<evidence type="ECO:0000256" key="14">
    <source>
        <dbReference type="ARBA" id="ARBA00023180"/>
    </source>
</evidence>
<feature type="domain" description="Gnk2-homologous" evidence="18">
    <location>
        <begin position="146"/>
        <end position="254"/>
    </location>
</feature>
<protein>
    <submittedName>
        <fullName evidence="19">Uncharacterized protein</fullName>
    </submittedName>
</protein>
<dbReference type="InterPro" id="IPR011009">
    <property type="entry name" value="Kinase-like_dom_sf"/>
</dbReference>
<gene>
    <name evidence="19" type="ORF">SEVIR_8G185700v2</name>
</gene>
<dbReference type="Gramene" id="TKW01508">
    <property type="protein sequence ID" value="TKW01508"/>
    <property type="gene ID" value="SEVIR_8G185700v2"/>
</dbReference>
<dbReference type="Gene3D" id="3.30.200.20">
    <property type="entry name" value="Phosphorylase Kinase, domain 1"/>
    <property type="match status" value="1"/>
</dbReference>
<evidence type="ECO:0000313" key="20">
    <source>
        <dbReference type="Proteomes" id="UP000298652"/>
    </source>
</evidence>
<keyword evidence="11 15" id="KW-1133">Transmembrane helix</keyword>
<evidence type="ECO:0000256" key="8">
    <source>
        <dbReference type="ARBA" id="ARBA00022741"/>
    </source>
</evidence>
<dbReference type="InterPro" id="IPR038408">
    <property type="entry name" value="GNK2_sf"/>
</dbReference>
<keyword evidence="20" id="KW-1185">Reference proteome</keyword>
<dbReference type="PROSITE" id="PS51473">
    <property type="entry name" value="GNK2"/>
    <property type="match status" value="2"/>
</dbReference>
<dbReference type="GO" id="GO:0005524">
    <property type="term" value="F:ATP binding"/>
    <property type="evidence" value="ECO:0007669"/>
    <property type="project" value="UniProtKB-KW"/>
</dbReference>
<evidence type="ECO:0000259" key="18">
    <source>
        <dbReference type="PROSITE" id="PS51473"/>
    </source>
</evidence>
<organism evidence="19 20">
    <name type="scientific">Setaria viridis</name>
    <name type="common">Green bristlegrass</name>
    <name type="synonym">Setaria italica subsp. viridis</name>
    <dbReference type="NCBI Taxonomy" id="4556"/>
    <lineage>
        <taxon>Eukaryota</taxon>
        <taxon>Viridiplantae</taxon>
        <taxon>Streptophyta</taxon>
        <taxon>Embryophyta</taxon>
        <taxon>Tracheophyta</taxon>
        <taxon>Spermatophyta</taxon>
        <taxon>Magnoliopsida</taxon>
        <taxon>Liliopsida</taxon>
        <taxon>Poales</taxon>
        <taxon>Poaceae</taxon>
        <taxon>PACMAD clade</taxon>
        <taxon>Panicoideae</taxon>
        <taxon>Panicodae</taxon>
        <taxon>Paniceae</taxon>
        <taxon>Cenchrinae</taxon>
        <taxon>Setaria</taxon>
    </lineage>
</organism>
<evidence type="ECO:0000256" key="15">
    <source>
        <dbReference type="SAM" id="Phobius"/>
    </source>
</evidence>
<dbReference type="Proteomes" id="UP000298652">
    <property type="component" value="Chromosome 8"/>
</dbReference>
<dbReference type="FunFam" id="1.10.510.10:FF:000060">
    <property type="entry name" value="G-type lectin S-receptor-like serine/threonine-protein kinase"/>
    <property type="match status" value="1"/>
</dbReference>
<dbReference type="GO" id="GO:0005886">
    <property type="term" value="C:plasma membrane"/>
    <property type="evidence" value="ECO:0007669"/>
    <property type="project" value="TreeGrafter"/>
</dbReference>
<keyword evidence="5 15" id="KW-0812">Transmembrane</keyword>
<keyword evidence="9" id="KW-0418">Kinase</keyword>
<keyword evidence="4" id="KW-0808">Transferase</keyword>
<dbReference type="PANTHER" id="PTHR27002:SF931">
    <property type="entry name" value="CYSTEINE-RICH RECEPTOR-LIKE PROTEIN KINASE 10"/>
    <property type="match status" value="1"/>
</dbReference>
<accession>A0A4U6TGS7</accession>
<evidence type="ECO:0000256" key="12">
    <source>
        <dbReference type="ARBA" id="ARBA00023136"/>
    </source>
</evidence>
<dbReference type="PROSITE" id="PS00108">
    <property type="entry name" value="PROTEIN_KINASE_ST"/>
    <property type="match status" value="1"/>
</dbReference>
<feature type="chain" id="PRO_5020819995" evidence="16">
    <location>
        <begin position="17"/>
        <end position="676"/>
    </location>
</feature>
<dbReference type="Pfam" id="PF01657">
    <property type="entry name" value="Stress-antifung"/>
    <property type="match status" value="2"/>
</dbReference>
<keyword evidence="12 15" id="KW-0472">Membrane</keyword>
<keyword evidence="7" id="KW-0677">Repeat</keyword>
<evidence type="ECO:0000256" key="11">
    <source>
        <dbReference type="ARBA" id="ARBA00022989"/>
    </source>
</evidence>
<dbReference type="InterPro" id="IPR000719">
    <property type="entry name" value="Prot_kinase_dom"/>
</dbReference>
<dbReference type="EMBL" id="CM016559">
    <property type="protein sequence ID" value="TKW01508.1"/>
    <property type="molecule type" value="Genomic_DNA"/>
</dbReference>
<evidence type="ECO:0000259" key="17">
    <source>
        <dbReference type="PROSITE" id="PS50011"/>
    </source>
</evidence>
<keyword evidence="10" id="KW-0067">ATP-binding</keyword>
<keyword evidence="3" id="KW-0597">Phosphoprotein</keyword>
<evidence type="ECO:0000256" key="7">
    <source>
        <dbReference type="ARBA" id="ARBA00022737"/>
    </source>
</evidence>
<sequence>MIVILLLTLGFTPIAAEPWQICGDAAMNYTTNSTYHGNLELLSTKLTHNATTSPYHYATASAGAAPDTVYGLALCRGDVNATACGACVATASLGAQQLCPYRADATVFYPTCRLRFSGKNFLHPDDYSQIVDGVVNTMNTTDTTNTAPALPDWDSGNAESVAGITEIVRELLQETARQAAYSSGARMFATGRMDVGGGFPTLYSMAQCVPALTHRDCSSCLQVISFMATDNFAGRRGGRLLALWCNLRYDTDHFYDGDPTVTVVSPVKEVVPPAVLAVTRRKHKRGMIKVVLPLLASIIGLIISFIFIKRRRIKGNGSQDKHTKMNVKEDEAIVWGLEGRSSEFMIYDFPQVLEATANFSAENKLGQGGFGPVYKGRFPDGLEIAVKRLASHSGQGFTQFKNEVQLIAKLQHTNLVRLLGCCSQEEEKILIYEYLPNKSLDLFIFDETRRPLLYWNRRLAIIEGIAQGLLYLHKHSRLRVIHRDLKASNILLDHEMNPKISDFGLAKIYSTNDTEVNTERIVGTYGYMAPEYASEGLFSIKSDVFSFGVLTLEIVSGKRSSSLHRCGDFINLLGHAWQLWKDERWLQIVDVSLDIECHTLEIMRCINAALLCVQENAADRPTMSDVVAMLRSEGMTLTEPKHPAYFHIRVTEEEDISIVTEPSSVNDMTMSALRGR</sequence>
<comment type="subcellular location">
    <subcellularLocation>
        <location evidence="1">Membrane</location>
        <topology evidence="1">Single-pass membrane protein</topology>
    </subcellularLocation>
</comment>
<dbReference type="Gene3D" id="1.10.510.10">
    <property type="entry name" value="Transferase(Phosphotransferase) domain 1"/>
    <property type="match status" value="1"/>
</dbReference>
<evidence type="ECO:0000256" key="16">
    <source>
        <dbReference type="SAM" id="SignalP"/>
    </source>
</evidence>
<feature type="signal peptide" evidence="16">
    <location>
        <begin position="1"/>
        <end position="16"/>
    </location>
</feature>
<feature type="domain" description="Protein kinase" evidence="17">
    <location>
        <begin position="359"/>
        <end position="645"/>
    </location>
</feature>
<dbReference type="SMART" id="SM00220">
    <property type="entry name" value="S_TKc"/>
    <property type="match status" value="1"/>
</dbReference>
<feature type="domain" description="Gnk2-homologous" evidence="18">
    <location>
        <begin position="17"/>
        <end position="121"/>
    </location>
</feature>
<dbReference type="OMA" id="CCYQGQE"/>
<evidence type="ECO:0000313" key="19">
    <source>
        <dbReference type="EMBL" id="TKW01508.1"/>
    </source>
</evidence>
<dbReference type="InterPro" id="IPR008271">
    <property type="entry name" value="Ser/Thr_kinase_AS"/>
</dbReference>